<gene>
    <name evidence="1" type="ORF">Glove_33g307</name>
</gene>
<dbReference type="EMBL" id="PQFF01000031">
    <property type="protein sequence ID" value="RHZ87522.1"/>
    <property type="molecule type" value="Genomic_DNA"/>
</dbReference>
<proteinExistence type="predicted"/>
<protein>
    <submittedName>
        <fullName evidence="1">Uncharacterized protein</fullName>
    </submittedName>
</protein>
<dbReference type="AlphaFoldDB" id="A0A397JJS0"/>
<dbReference type="Proteomes" id="UP000266861">
    <property type="component" value="Unassembled WGS sequence"/>
</dbReference>
<keyword evidence="2" id="KW-1185">Reference proteome</keyword>
<reference evidence="1 2" key="1">
    <citation type="submission" date="2018-08" db="EMBL/GenBank/DDBJ databases">
        <title>Genome and evolution of the arbuscular mycorrhizal fungus Diversispora epigaea (formerly Glomus versiforme) and its bacterial endosymbionts.</title>
        <authorList>
            <person name="Sun X."/>
            <person name="Fei Z."/>
            <person name="Harrison M."/>
        </authorList>
    </citation>
    <scope>NUCLEOTIDE SEQUENCE [LARGE SCALE GENOMIC DNA]</scope>
    <source>
        <strain evidence="1 2">IT104</strain>
    </source>
</reference>
<sequence length="188" mass="21816">MLNPKTESIKINDEEIRKIMKVKKKKLEEEHSGGHLMDEQTPEVLSGGKYKKAVDNYVKRNNNSKITIQIKEAEEFSKNQTTTDTNYKTHPQIQPTLYAHPSGSTNVYEWSVPNIPRNNLSTYSWPFRKEKMYISFVCVEQECDLTAGLLIIGGIEGYYFCRKRKNEQKNVEIITSDDNLQNICYVEI</sequence>
<name>A0A397JJS0_9GLOM</name>
<evidence type="ECO:0000313" key="1">
    <source>
        <dbReference type="EMBL" id="RHZ87522.1"/>
    </source>
</evidence>
<organism evidence="1 2">
    <name type="scientific">Diversispora epigaea</name>
    <dbReference type="NCBI Taxonomy" id="1348612"/>
    <lineage>
        <taxon>Eukaryota</taxon>
        <taxon>Fungi</taxon>
        <taxon>Fungi incertae sedis</taxon>
        <taxon>Mucoromycota</taxon>
        <taxon>Glomeromycotina</taxon>
        <taxon>Glomeromycetes</taxon>
        <taxon>Diversisporales</taxon>
        <taxon>Diversisporaceae</taxon>
        <taxon>Diversispora</taxon>
    </lineage>
</organism>
<comment type="caution">
    <text evidence="1">The sequence shown here is derived from an EMBL/GenBank/DDBJ whole genome shotgun (WGS) entry which is preliminary data.</text>
</comment>
<accession>A0A397JJS0</accession>
<evidence type="ECO:0000313" key="2">
    <source>
        <dbReference type="Proteomes" id="UP000266861"/>
    </source>
</evidence>